<dbReference type="AlphaFoldDB" id="A0A8H4HP10"/>
<gene>
    <name evidence="1" type="ORF">KXV57_002278</name>
</gene>
<evidence type="ECO:0000313" key="2">
    <source>
        <dbReference type="Proteomes" id="UP000813423"/>
    </source>
</evidence>
<sequence>MIADTREKALEEHHKVLTEACGPSTVIAYTDGSGTDKGVGAAVLAKGAADSVGTSGPVLVLYASLRRRLRALTRESWRQLWADNAHGASLRRVLATPSRAVLKLHAGQRRAVSSVVVQMQTGKIALASYLISFGALPTTDCACGLDRQDVQHILIVCPTYAGLQLRAVWQRSRETNYARLLCEPDLVRQAARFMIATRLLGQFRGFPDTFQVSNRDGDP</sequence>
<protein>
    <submittedName>
        <fullName evidence="1">Uncharacterized protein</fullName>
    </submittedName>
</protein>
<dbReference type="EMBL" id="JAIBSC010000152">
    <property type="protein sequence ID" value="KAH1894536.1"/>
    <property type="molecule type" value="Genomic_DNA"/>
</dbReference>
<organism evidence="1 2">
    <name type="scientific">Aspergillus fumigatus</name>
    <name type="common">Neosartorya fumigata</name>
    <dbReference type="NCBI Taxonomy" id="746128"/>
    <lineage>
        <taxon>Eukaryota</taxon>
        <taxon>Fungi</taxon>
        <taxon>Dikarya</taxon>
        <taxon>Ascomycota</taxon>
        <taxon>Pezizomycotina</taxon>
        <taxon>Eurotiomycetes</taxon>
        <taxon>Eurotiomycetidae</taxon>
        <taxon>Eurotiales</taxon>
        <taxon>Aspergillaceae</taxon>
        <taxon>Aspergillus</taxon>
        <taxon>Aspergillus subgen. Fumigati</taxon>
    </lineage>
</organism>
<comment type="caution">
    <text evidence="1">The sequence shown here is derived from an EMBL/GenBank/DDBJ whole genome shotgun (WGS) entry which is preliminary data.</text>
</comment>
<name>A0A8H4HP10_ASPFM</name>
<proteinExistence type="predicted"/>
<accession>A0A8H4HP10</accession>
<dbReference type="Proteomes" id="UP000813423">
    <property type="component" value="Unassembled WGS sequence"/>
</dbReference>
<reference evidence="1" key="1">
    <citation type="submission" date="2021-08" db="EMBL/GenBank/DDBJ databases">
        <title>Global Aspergillus fumigatus from environmental and clinical sources.</title>
        <authorList>
            <person name="Barber A."/>
            <person name="Sae-Ong T."/>
        </authorList>
    </citation>
    <scope>NUCLEOTIDE SEQUENCE</scope>
    <source>
        <strain evidence="1">NRZ-2016-071</strain>
    </source>
</reference>
<evidence type="ECO:0000313" key="1">
    <source>
        <dbReference type="EMBL" id="KAH1894536.1"/>
    </source>
</evidence>